<dbReference type="GO" id="GO:0016491">
    <property type="term" value="F:oxidoreductase activity"/>
    <property type="evidence" value="ECO:0007669"/>
    <property type="project" value="InterPro"/>
</dbReference>
<dbReference type="InterPro" id="IPR009799">
    <property type="entry name" value="EthD_dom"/>
</dbReference>
<keyword evidence="4" id="KW-1185">Reference proteome</keyword>
<dbReference type="Pfam" id="PF07110">
    <property type="entry name" value="EthD"/>
    <property type="match status" value="1"/>
</dbReference>
<dbReference type="Proteomes" id="UP000029665">
    <property type="component" value="Unassembled WGS sequence"/>
</dbReference>
<dbReference type="EMBL" id="CCBP010000346">
    <property type="protein sequence ID" value="CDO76181.1"/>
    <property type="molecule type" value="Genomic_DNA"/>
</dbReference>
<dbReference type="STRING" id="5643.A0A060SPT0"/>
<dbReference type="InterPro" id="IPR011008">
    <property type="entry name" value="Dimeric_a/b-barrel"/>
</dbReference>
<dbReference type="HOGENOM" id="CLU_115019_3_1_1"/>
<dbReference type="SUPFAM" id="SSF54909">
    <property type="entry name" value="Dimeric alpha+beta barrel"/>
    <property type="match status" value="1"/>
</dbReference>
<comment type="caution">
    <text evidence="3">The sequence shown here is derived from an EMBL/GenBank/DDBJ whole genome shotgun (WGS) entry which is preliminary data.</text>
</comment>
<evidence type="ECO:0000313" key="3">
    <source>
        <dbReference type="EMBL" id="CDO76181.1"/>
    </source>
</evidence>
<protein>
    <recommendedName>
        <fullName evidence="2">EthD domain-containing protein</fullName>
    </recommendedName>
</protein>
<comment type="similarity">
    <text evidence="1">Belongs to the tpcK family.</text>
</comment>
<dbReference type="Gene3D" id="3.30.70.100">
    <property type="match status" value="1"/>
</dbReference>
<sequence length="129" mass="14970">MARSQRFRMTVLIKPKEGMSFEDFLDYWEHKHAALFNSIAISKRNLYKYEQFHVDSTSTAILTKAWSEAMNPIPPYAGVASFEADSPEKILEIFDDEEYLRVVAPDEDKFVDRPSMQVLGGYYVTIFET</sequence>
<reference evidence="3" key="1">
    <citation type="submission" date="2014-01" db="EMBL/GenBank/DDBJ databases">
        <title>The genome of the white-rot fungus Pycnoporus cinnabarinus: a basidiomycete model with a versatile arsenal for lignocellulosic biomass breakdown.</title>
        <authorList>
            <person name="Levasseur A."/>
            <person name="Lomascolo A."/>
            <person name="Ruiz-Duenas F.J."/>
            <person name="Uzan E."/>
            <person name="Piumi F."/>
            <person name="Kues U."/>
            <person name="Ram A.F.J."/>
            <person name="Murat C."/>
            <person name="Haon M."/>
            <person name="Benoit I."/>
            <person name="Arfi Y."/>
            <person name="Chevret D."/>
            <person name="Drula E."/>
            <person name="Kwon M.J."/>
            <person name="Gouret P."/>
            <person name="Lesage-Meessen L."/>
            <person name="Lombard V."/>
            <person name="Mariette J."/>
            <person name="Noirot C."/>
            <person name="Park J."/>
            <person name="Patyshakuliyeva A."/>
            <person name="Wieneger R.A.B."/>
            <person name="Wosten H.A.B."/>
            <person name="Martin F."/>
            <person name="Coutinho P.M."/>
            <person name="de Vries R."/>
            <person name="Martinez A.T."/>
            <person name="Klopp C."/>
            <person name="Pontarotti P."/>
            <person name="Henrissat B."/>
            <person name="Record E."/>
        </authorList>
    </citation>
    <scope>NUCLEOTIDE SEQUENCE [LARGE SCALE GENOMIC DNA]</scope>
    <source>
        <strain evidence="3">BRFM137</strain>
    </source>
</reference>
<name>A0A060SPT0_PYCCI</name>
<evidence type="ECO:0000313" key="4">
    <source>
        <dbReference type="Proteomes" id="UP000029665"/>
    </source>
</evidence>
<accession>A0A060SPT0</accession>
<dbReference type="OrthoDB" id="3183782at2759"/>
<feature type="domain" description="EthD" evidence="2">
    <location>
        <begin position="16"/>
        <end position="113"/>
    </location>
</feature>
<organism evidence="3 4">
    <name type="scientific">Pycnoporus cinnabarinus</name>
    <name type="common">Cinnabar-red polypore</name>
    <name type="synonym">Trametes cinnabarina</name>
    <dbReference type="NCBI Taxonomy" id="5643"/>
    <lineage>
        <taxon>Eukaryota</taxon>
        <taxon>Fungi</taxon>
        <taxon>Dikarya</taxon>
        <taxon>Basidiomycota</taxon>
        <taxon>Agaricomycotina</taxon>
        <taxon>Agaricomycetes</taxon>
        <taxon>Polyporales</taxon>
        <taxon>Polyporaceae</taxon>
        <taxon>Trametes</taxon>
    </lineage>
</organism>
<dbReference type="OMA" id="FHILAGH"/>
<dbReference type="AlphaFoldDB" id="A0A060SPT0"/>
<evidence type="ECO:0000256" key="1">
    <source>
        <dbReference type="ARBA" id="ARBA00005986"/>
    </source>
</evidence>
<gene>
    <name evidence="3" type="ORF">BN946_scf185037.g4</name>
</gene>
<proteinExistence type="inferred from homology"/>
<evidence type="ECO:0000259" key="2">
    <source>
        <dbReference type="Pfam" id="PF07110"/>
    </source>
</evidence>